<dbReference type="PANTHER" id="PTHR46797">
    <property type="entry name" value="HTH-TYPE TRANSCRIPTIONAL REGULATOR"/>
    <property type="match status" value="1"/>
</dbReference>
<protein>
    <submittedName>
        <fullName evidence="5">DNA-binding transcriptional regulator, XRE-family HTH domain</fullName>
    </submittedName>
</protein>
<dbReference type="SUPFAM" id="SSF47413">
    <property type="entry name" value="lambda repressor-like DNA-binding domains"/>
    <property type="match status" value="1"/>
</dbReference>
<dbReference type="Gene3D" id="1.10.260.40">
    <property type="entry name" value="lambda repressor-like DNA-binding domains"/>
    <property type="match status" value="1"/>
</dbReference>
<dbReference type="InterPro" id="IPR011051">
    <property type="entry name" value="RmlC_Cupin_sf"/>
</dbReference>
<dbReference type="EMBL" id="FNDS01000010">
    <property type="protein sequence ID" value="SDI50250.1"/>
    <property type="molecule type" value="Genomic_DNA"/>
</dbReference>
<name>A0A1G8L4Y9_9PSED</name>
<evidence type="ECO:0000256" key="2">
    <source>
        <dbReference type="ARBA" id="ARBA00023125"/>
    </source>
</evidence>
<keyword evidence="6" id="KW-1185">Reference proteome</keyword>
<evidence type="ECO:0000313" key="6">
    <source>
        <dbReference type="Proteomes" id="UP000199636"/>
    </source>
</evidence>
<dbReference type="SMART" id="SM00530">
    <property type="entry name" value="HTH_XRE"/>
    <property type="match status" value="1"/>
</dbReference>
<dbReference type="InterPro" id="IPR001387">
    <property type="entry name" value="Cro/C1-type_HTH"/>
</dbReference>
<dbReference type="PROSITE" id="PS50943">
    <property type="entry name" value="HTH_CROC1"/>
    <property type="match status" value="1"/>
</dbReference>
<keyword evidence="1" id="KW-0805">Transcription regulation</keyword>
<dbReference type="AlphaFoldDB" id="A0A1G8L4Y9"/>
<accession>A0A1G8L4Y9</accession>
<dbReference type="Gene3D" id="2.60.120.10">
    <property type="entry name" value="Jelly Rolls"/>
    <property type="match status" value="1"/>
</dbReference>
<dbReference type="CDD" id="cd02209">
    <property type="entry name" value="cupin_XRE_C"/>
    <property type="match status" value="1"/>
</dbReference>
<evidence type="ECO:0000313" key="5">
    <source>
        <dbReference type="EMBL" id="SDI50250.1"/>
    </source>
</evidence>
<dbReference type="InterPro" id="IPR050807">
    <property type="entry name" value="TransReg_Diox_bact_type"/>
</dbReference>
<keyword evidence="2 5" id="KW-0238">DNA-binding</keyword>
<dbReference type="CDD" id="cd00093">
    <property type="entry name" value="HTH_XRE"/>
    <property type="match status" value="1"/>
</dbReference>
<dbReference type="InterPro" id="IPR010982">
    <property type="entry name" value="Lambda_DNA-bd_dom_sf"/>
</dbReference>
<dbReference type="STRING" id="428992.SAMN05216272_110128"/>
<dbReference type="Proteomes" id="UP000199636">
    <property type="component" value="Unassembled WGS sequence"/>
</dbReference>
<dbReference type="GO" id="GO:0003677">
    <property type="term" value="F:DNA binding"/>
    <property type="evidence" value="ECO:0007669"/>
    <property type="project" value="UniProtKB-KW"/>
</dbReference>
<dbReference type="Pfam" id="PF01381">
    <property type="entry name" value="HTH_3"/>
    <property type="match status" value="1"/>
</dbReference>
<dbReference type="InterPro" id="IPR014710">
    <property type="entry name" value="RmlC-like_jellyroll"/>
</dbReference>
<dbReference type="Pfam" id="PF07883">
    <property type="entry name" value="Cupin_2"/>
    <property type="match status" value="1"/>
</dbReference>
<proteinExistence type="predicted"/>
<evidence type="ECO:0000256" key="3">
    <source>
        <dbReference type="ARBA" id="ARBA00023163"/>
    </source>
</evidence>
<evidence type="ECO:0000256" key="1">
    <source>
        <dbReference type="ARBA" id="ARBA00023015"/>
    </source>
</evidence>
<keyword evidence="3" id="KW-0804">Transcription</keyword>
<reference evidence="6" key="1">
    <citation type="submission" date="2016-10" db="EMBL/GenBank/DDBJ databases">
        <authorList>
            <person name="Varghese N."/>
            <person name="Submissions S."/>
        </authorList>
    </citation>
    <scope>NUCLEOTIDE SEQUENCE [LARGE SCALE GENOMIC DNA]</scope>
    <source>
        <strain evidence="6">CCM 7469</strain>
    </source>
</reference>
<dbReference type="SUPFAM" id="SSF51182">
    <property type="entry name" value="RmlC-like cupins"/>
    <property type="match status" value="1"/>
</dbReference>
<sequence length="200" mass="21947">MRNIMRKAERMSNILPNPNERPSVLVHVADNVKALRRDASLSQEALAKASGVSRRMLVGIESGDTNVSLATLDRIAAGLGVTFADLVRAPATGDLSRIDVVAWAGPHPDSRGTLLASTPARRQAELWHWSLGPGERYDAEPDAEGWHDMVYVIEGRLTLLLDGQSLSIESGGFHVFKSDRPFSYCNQGETRVRFIRSVVN</sequence>
<organism evidence="5 6">
    <name type="scientific">Pseudomonas panipatensis</name>
    <dbReference type="NCBI Taxonomy" id="428992"/>
    <lineage>
        <taxon>Bacteria</taxon>
        <taxon>Pseudomonadati</taxon>
        <taxon>Pseudomonadota</taxon>
        <taxon>Gammaproteobacteria</taxon>
        <taxon>Pseudomonadales</taxon>
        <taxon>Pseudomonadaceae</taxon>
        <taxon>Pseudomonas</taxon>
    </lineage>
</organism>
<dbReference type="OrthoDB" id="9810578at2"/>
<evidence type="ECO:0000259" key="4">
    <source>
        <dbReference type="PROSITE" id="PS50943"/>
    </source>
</evidence>
<dbReference type="GO" id="GO:0003700">
    <property type="term" value="F:DNA-binding transcription factor activity"/>
    <property type="evidence" value="ECO:0007669"/>
    <property type="project" value="TreeGrafter"/>
</dbReference>
<gene>
    <name evidence="5" type="ORF">SAMN05216272_110128</name>
</gene>
<dbReference type="InterPro" id="IPR013096">
    <property type="entry name" value="Cupin_2"/>
</dbReference>
<feature type="domain" description="HTH cro/C1-type" evidence="4">
    <location>
        <begin position="32"/>
        <end position="86"/>
    </location>
</feature>
<dbReference type="PANTHER" id="PTHR46797:SF23">
    <property type="entry name" value="HTH-TYPE TRANSCRIPTIONAL REGULATOR SUTR"/>
    <property type="match status" value="1"/>
</dbReference>
<dbReference type="GO" id="GO:0005829">
    <property type="term" value="C:cytosol"/>
    <property type="evidence" value="ECO:0007669"/>
    <property type="project" value="TreeGrafter"/>
</dbReference>